<dbReference type="InterPro" id="IPR052560">
    <property type="entry name" value="RdDP_mobile_element"/>
</dbReference>
<dbReference type="Pfam" id="PF03372">
    <property type="entry name" value="Exo_endo_phos"/>
    <property type="match status" value="1"/>
</dbReference>
<dbReference type="EMBL" id="GAKP01017773">
    <property type="protein sequence ID" value="JAC41179.1"/>
    <property type="molecule type" value="Transcribed_RNA"/>
</dbReference>
<gene>
    <name evidence="2" type="primary">RTXE</name>
</gene>
<organism evidence="2">
    <name type="scientific">Bactrocera dorsalis</name>
    <name type="common">Oriental fruit fly</name>
    <name type="synonym">Dacus dorsalis</name>
    <dbReference type="NCBI Taxonomy" id="27457"/>
    <lineage>
        <taxon>Eukaryota</taxon>
        <taxon>Metazoa</taxon>
        <taxon>Ecdysozoa</taxon>
        <taxon>Arthropoda</taxon>
        <taxon>Hexapoda</taxon>
        <taxon>Insecta</taxon>
        <taxon>Pterygota</taxon>
        <taxon>Neoptera</taxon>
        <taxon>Endopterygota</taxon>
        <taxon>Diptera</taxon>
        <taxon>Brachycera</taxon>
        <taxon>Muscomorpha</taxon>
        <taxon>Tephritoidea</taxon>
        <taxon>Tephritidae</taxon>
        <taxon>Bactrocera</taxon>
        <taxon>Bactrocera</taxon>
    </lineage>
</organism>
<dbReference type="SUPFAM" id="SSF56219">
    <property type="entry name" value="DNase I-like"/>
    <property type="match status" value="1"/>
</dbReference>
<evidence type="ECO:0000313" key="2">
    <source>
        <dbReference type="EMBL" id="JAC41179.1"/>
    </source>
</evidence>
<dbReference type="InterPro" id="IPR005135">
    <property type="entry name" value="Endo/exonuclease/phosphatase"/>
</dbReference>
<sequence>MSSLKIVLWNANGIPRHKLELAKFLNDKEIDIMLLAETHLTNKYNFNVSGYTFYCTNHPDGKAHGGTGILIRSRIKHHSLTGTAENYLQATSICVQTKQGDITLSAVYCPPRFPITEKQFIDFFSSLGECFLAAGDYNAKHLHWGSRLCNPKGKQLYNALICKRNKLDYVSPGKPTYWPTDPNKLPDLIDFAVTRKIPHNLITAETRADLSSDHSPVLFTLRHQSHYKELPYMLTSKATNWLKYKKYISTHIELEPKLDTPVDIENTIAAFESTIITAAKISTPQKGYLENKKHSSTNREIEILVLQKRRLRREWQVHRSPASKQLLKAATHALTRALRSEEQRAQYQYIQKLSPTSTKHPLWKAHQTLSAPIECEMPIRDNNGKWARSDAEKSATFAAHLKNVFQPNPETNDFTLPTVPYLMESEPVKFVPEEISKIITEKLNPRKAPGHDLITPKMIIELPNCAIICICMFFNAITKQAHFPQQWKKSTIVMIPKPGKDKTQPSSYRPISLLSCMSKLFERLLMLRIKPHLETHNIIPSHQFGFREKHGTIEQVHRITSEIRTAFEKGEYCSAIFLDVAQAFDRVWLDGLMYKIKTLFPQNTHELFKSYLYDRNFVVRCNTTTSEAQTIEAGVPQGSVLGPMLYVLYTSDIPVSDRLTMSTFADDTAIISRSKCPIHANALLGNHIVAVANWLANWRIKVNEQKCKHVTFTLNKSSCSPLTLNNVQIPQSNHVTYLGVHLDRRLTWRNHIEAKRTYLKLKARSLHWLINSRSALSLEYKIIIYNTVLKPIWTYGCELWGNASSSNIEILRRAQSKILRTITGAPWYIRNENIQRDLRIPDVRTEIEQRSAKYALKLSVHPNQLARSLLRVNRSSRLRRNDLPAQM</sequence>
<dbReference type="AlphaFoldDB" id="A0A034VFD2"/>
<reference evidence="2" key="1">
    <citation type="journal article" date="2014" name="BMC Genomics">
        <title>Characterizing the developmental transcriptome of the oriental fruit fly, Bactrocera dorsalis (Diptera: Tephritidae) through comparative genomic analysis with Drosophila melanogaster utilizing modENCODE datasets.</title>
        <authorList>
            <person name="Geib S.M."/>
            <person name="Calla B."/>
            <person name="Hall B."/>
            <person name="Hou S."/>
            <person name="Manoukis N.C."/>
        </authorList>
    </citation>
    <scope>NUCLEOTIDE SEQUENCE</scope>
    <source>
        <strain evidence="2">Punador</strain>
    </source>
</reference>
<dbReference type="PROSITE" id="PS50878">
    <property type="entry name" value="RT_POL"/>
    <property type="match status" value="1"/>
</dbReference>
<dbReference type="GO" id="GO:0003964">
    <property type="term" value="F:RNA-directed DNA polymerase activity"/>
    <property type="evidence" value="ECO:0007669"/>
    <property type="project" value="UniProtKB-KW"/>
</dbReference>
<dbReference type="InterPro" id="IPR000477">
    <property type="entry name" value="RT_dom"/>
</dbReference>
<keyword evidence="2" id="KW-0695">RNA-directed DNA polymerase</keyword>
<dbReference type="PANTHER" id="PTHR36688">
    <property type="entry name" value="ENDO/EXONUCLEASE/PHOSPHATASE DOMAIN-CONTAINING PROTEIN"/>
    <property type="match status" value="1"/>
</dbReference>
<dbReference type="Pfam" id="PF00078">
    <property type="entry name" value="RVT_1"/>
    <property type="match status" value="1"/>
</dbReference>
<dbReference type="PANTHER" id="PTHR36688:SF2">
    <property type="entry name" value="ENDONUCLEASE_EXONUCLEASE_PHOSPHATASE DOMAIN-CONTAINING PROTEIN"/>
    <property type="match status" value="1"/>
</dbReference>
<accession>A0A034VFD2</accession>
<feature type="domain" description="Reverse transcriptase" evidence="1">
    <location>
        <begin position="476"/>
        <end position="742"/>
    </location>
</feature>
<dbReference type="OrthoDB" id="8070004at2759"/>
<evidence type="ECO:0000259" key="1">
    <source>
        <dbReference type="PROSITE" id="PS50878"/>
    </source>
</evidence>
<dbReference type="InterPro" id="IPR036691">
    <property type="entry name" value="Endo/exonu/phosph_ase_sf"/>
</dbReference>
<dbReference type="CDD" id="cd01650">
    <property type="entry name" value="RT_nLTR_like"/>
    <property type="match status" value="1"/>
</dbReference>
<name>A0A034VFD2_BACDO</name>
<dbReference type="SUPFAM" id="SSF56672">
    <property type="entry name" value="DNA/RNA polymerases"/>
    <property type="match status" value="1"/>
</dbReference>
<keyword evidence="2" id="KW-0808">Transferase</keyword>
<proteinExistence type="predicted"/>
<dbReference type="Gene3D" id="3.60.10.10">
    <property type="entry name" value="Endonuclease/exonuclease/phosphatase"/>
    <property type="match status" value="1"/>
</dbReference>
<dbReference type="InterPro" id="IPR043502">
    <property type="entry name" value="DNA/RNA_pol_sf"/>
</dbReference>
<keyword evidence="2" id="KW-0548">Nucleotidyltransferase</keyword>
<protein>
    <submittedName>
        <fullName evidence="2">Putative RNA-directed DNA polymerase from transposon X-element</fullName>
    </submittedName>
</protein>